<proteinExistence type="inferred from homology"/>
<keyword evidence="13" id="KW-0460">Magnesium</keyword>
<comment type="similarity">
    <text evidence="8 9">Belongs to the gmhB family.</text>
</comment>
<dbReference type="PANTHER" id="PTHR42891:SF1">
    <property type="entry name" value="D-GLYCERO-BETA-D-MANNO-HEPTOSE-1,7-BISPHOSPHATE 7-PHOSPHATASE"/>
    <property type="match status" value="1"/>
</dbReference>
<evidence type="ECO:0000256" key="3">
    <source>
        <dbReference type="ARBA" id="ARBA00022723"/>
    </source>
</evidence>
<feature type="binding site" evidence="11">
    <location>
        <begin position="108"/>
        <end position="109"/>
    </location>
    <ligand>
        <name>substrate</name>
    </ligand>
</feature>
<dbReference type="InterPro" id="IPR036412">
    <property type="entry name" value="HAD-like_sf"/>
</dbReference>
<evidence type="ECO:0000256" key="6">
    <source>
        <dbReference type="ARBA" id="ARBA00023277"/>
    </source>
</evidence>
<feature type="binding site" evidence="13">
    <location>
        <position position="90"/>
    </location>
    <ligand>
        <name>Zn(2+)</name>
        <dbReference type="ChEBI" id="CHEBI:29105"/>
    </ligand>
</feature>
<evidence type="ECO:0000256" key="13">
    <source>
        <dbReference type="PIRSR" id="PIRSR004682-4"/>
    </source>
</evidence>
<keyword evidence="3 13" id="KW-0479">Metal-binding</keyword>
<evidence type="ECO:0000256" key="10">
    <source>
        <dbReference type="PIRSR" id="PIRSR004682-1"/>
    </source>
</evidence>
<feature type="binding site" evidence="11">
    <location>
        <begin position="9"/>
        <end position="11"/>
    </location>
    <ligand>
        <name>substrate</name>
    </ligand>
</feature>
<feature type="binding site" evidence="11">
    <location>
        <begin position="51"/>
        <end position="54"/>
    </location>
    <ligand>
        <name>substrate</name>
    </ligand>
</feature>
<feature type="binding site" evidence="13">
    <location>
        <position position="135"/>
    </location>
    <ligand>
        <name>Mg(2+)</name>
        <dbReference type="ChEBI" id="CHEBI:18420"/>
    </ligand>
</feature>
<evidence type="ECO:0000313" key="14">
    <source>
        <dbReference type="EMBL" id="EET06344.1"/>
    </source>
</evidence>
<keyword evidence="5 13" id="KW-0862">Zinc</keyword>
<feature type="binding site" evidence="11">
    <location>
        <position position="135"/>
    </location>
    <ligand>
        <name>substrate</name>
    </ligand>
</feature>
<feature type="binding site" evidence="13">
    <location>
        <position position="11"/>
    </location>
    <ligand>
        <name>Mg(2+)</name>
        <dbReference type="ChEBI" id="CHEBI:18420"/>
    </ligand>
</feature>
<keyword evidence="4 9" id="KW-0378">Hydrolase</keyword>
<dbReference type="InterPro" id="IPR006543">
    <property type="entry name" value="Histidinol-phos"/>
</dbReference>
<comment type="cofactor">
    <cofactor evidence="13">
        <name>Zn(2+)</name>
        <dbReference type="ChEBI" id="CHEBI:29105"/>
    </cofactor>
</comment>
<gene>
    <name evidence="14" type="primary">wcbN</name>
    <name evidence="14" type="ORF">BURPS1710A_3770</name>
</gene>
<feature type="site" description="Stabilizes the phosphoryl group" evidence="12">
    <location>
        <position position="109"/>
    </location>
</feature>
<feature type="site" description="Stabilizes the phosphoryl group" evidence="12">
    <location>
        <position position="51"/>
    </location>
</feature>
<feature type="active site" description="Nucleophile" evidence="10">
    <location>
        <position position="9"/>
    </location>
</feature>
<dbReference type="InterPro" id="IPR023214">
    <property type="entry name" value="HAD_sf"/>
</dbReference>
<comment type="subcellular location">
    <subcellularLocation>
        <location evidence="1 9">Cytoplasm</location>
    </subcellularLocation>
</comment>
<dbReference type="EC" id="3.1.3.-" evidence="9"/>
<reference evidence="14" key="1">
    <citation type="submission" date="2009-05" db="EMBL/GenBank/DDBJ databases">
        <authorList>
            <person name="Harkins D.M."/>
            <person name="DeShazer D."/>
            <person name="Woods D.E."/>
            <person name="Brinkac L.M."/>
            <person name="Brown K.A."/>
            <person name="Hung G.C."/>
            <person name="Tuanyok A."/>
            <person name="Zhang B."/>
            <person name="Nierman W.C."/>
        </authorList>
    </citation>
    <scope>NUCLEOTIDE SEQUENCE [LARGE SCALE GENOMIC DNA]</scope>
    <source>
        <strain evidence="14">1710a</strain>
    </source>
</reference>
<dbReference type="PIRSF" id="PIRSF004682">
    <property type="entry name" value="GmhB"/>
    <property type="match status" value="1"/>
</dbReference>
<dbReference type="AlphaFoldDB" id="A0A0E1W1R8"/>
<feature type="binding site" evidence="13">
    <location>
        <position position="134"/>
    </location>
    <ligand>
        <name>Mg(2+)</name>
        <dbReference type="ChEBI" id="CHEBI:18420"/>
    </ligand>
</feature>
<accession>A0A0E1W1R8</accession>
<name>A0A0E1W1R8_BURPE</name>
<dbReference type="SUPFAM" id="SSF56784">
    <property type="entry name" value="HAD-like"/>
    <property type="match status" value="1"/>
</dbReference>
<dbReference type="NCBIfam" id="TIGR00213">
    <property type="entry name" value="GmhB_yaeD"/>
    <property type="match status" value="1"/>
</dbReference>
<evidence type="ECO:0000256" key="4">
    <source>
        <dbReference type="ARBA" id="ARBA00022801"/>
    </source>
</evidence>
<evidence type="ECO:0000256" key="11">
    <source>
        <dbReference type="PIRSR" id="PIRSR004682-2"/>
    </source>
</evidence>
<feature type="binding site" evidence="13">
    <location>
        <position position="9"/>
    </location>
    <ligand>
        <name>Mg(2+)</name>
        <dbReference type="ChEBI" id="CHEBI:18420"/>
    </ligand>
</feature>
<feature type="active site" description="Nucleophile" evidence="10">
    <location>
        <position position="11"/>
    </location>
</feature>
<evidence type="ECO:0000256" key="9">
    <source>
        <dbReference type="PIRNR" id="PIRNR004682"/>
    </source>
</evidence>
<dbReference type="GeneID" id="93061382"/>
<protein>
    <recommendedName>
        <fullName evidence="7 9">D,D-heptose 1,7-bisphosphate phosphatase</fullName>
        <ecNumber evidence="9">3.1.3.-</ecNumber>
    </recommendedName>
</protein>
<dbReference type="CDD" id="cd07503">
    <property type="entry name" value="HAD_HisB-N"/>
    <property type="match status" value="1"/>
</dbReference>
<dbReference type="EMBL" id="CM000832">
    <property type="protein sequence ID" value="EET06344.1"/>
    <property type="molecule type" value="Genomic_DNA"/>
</dbReference>
<feature type="binding site" evidence="11">
    <location>
        <begin position="17"/>
        <end position="20"/>
    </location>
    <ligand>
        <name>substrate</name>
    </ligand>
</feature>
<dbReference type="HOGENOM" id="CLU_085077_3_0_4"/>
<comment type="cofactor">
    <cofactor evidence="13">
        <name>Mg(2+)</name>
        <dbReference type="ChEBI" id="CHEBI:18420"/>
    </cofactor>
</comment>
<evidence type="ECO:0000256" key="1">
    <source>
        <dbReference type="ARBA" id="ARBA00004496"/>
    </source>
</evidence>
<dbReference type="GO" id="GO:0046872">
    <property type="term" value="F:metal ion binding"/>
    <property type="evidence" value="ECO:0007669"/>
    <property type="project" value="UniProtKB-KW"/>
</dbReference>
<dbReference type="InterPro" id="IPR004446">
    <property type="entry name" value="Heptose_bisP_phosphatase"/>
</dbReference>
<dbReference type="GO" id="GO:0005737">
    <property type="term" value="C:cytoplasm"/>
    <property type="evidence" value="ECO:0007669"/>
    <property type="project" value="UniProtKB-SubCell"/>
</dbReference>
<dbReference type="PANTHER" id="PTHR42891">
    <property type="entry name" value="D-GLYCERO-BETA-D-MANNO-HEPTOSE-1,7-BISPHOSPHATE 7-PHOSPHATASE"/>
    <property type="match status" value="1"/>
</dbReference>
<dbReference type="InterPro" id="IPR006549">
    <property type="entry name" value="HAD-SF_hydro_IIIA"/>
</dbReference>
<dbReference type="Proteomes" id="UP000001812">
    <property type="component" value="Chromosome I"/>
</dbReference>
<dbReference type="FunFam" id="3.40.50.1000:FF:000037">
    <property type="entry name" value="D,D-heptose 1,7-bisphosphate phosphatase"/>
    <property type="match status" value="1"/>
</dbReference>
<evidence type="ECO:0000256" key="7">
    <source>
        <dbReference type="ARBA" id="ARBA00031828"/>
    </source>
</evidence>
<evidence type="ECO:0000256" key="5">
    <source>
        <dbReference type="ARBA" id="ARBA00022833"/>
    </source>
</evidence>
<dbReference type="GO" id="GO:0005975">
    <property type="term" value="P:carbohydrate metabolic process"/>
    <property type="evidence" value="ECO:0007669"/>
    <property type="project" value="InterPro"/>
</dbReference>
<dbReference type="NCBIfam" id="TIGR01656">
    <property type="entry name" value="Histidinol-ppas"/>
    <property type="match status" value="1"/>
</dbReference>
<dbReference type="NCBIfam" id="TIGR01662">
    <property type="entry name" value="HAD-SF-IIIA"/>
    <property type="match status" value="1"/>
</dbReference>
<dbReference type="Pfam" id="PF13242">
    <property type="entry name" value="Hydrolase_like"/>
    <property type="match status" value="1"/>
</dbReference>
<dbReference type="RefSeq" id="WP_004522169.1">
    <property type="nucleotide sequence ID" value="NZ_CM000832.1"/>
</dbReference>
<dbReference type="Gene3D" id="3.40.50.1000">
    <property type="entry name" value="HAD superfamily/HAD-like"/>
    <property type="match status" value="1"/>
</dbReference>
<sequence>MKNRALFLDRDGVINRDDGYVFEIEKFVFLDGIFELAGAAKALGYLSIVVTNQAGIGRGYYSEDDFFRLSDWMKGVFATEGAPIDGVYFCPTHPEHGIGRYKVESRFRKPNPGMILAAQHDFDLDLGASLLVGDKESDIQAGSTAGVGTTLLICDRDASRVATTASAVVRNPRDVIPFLTGPGPDAGSF</sequence>
<evidence type="ECO:0000256" key="8">
    <source>
        <dbReference type="ARBA" id="ARBA00061616"/>
    </source>
</evidence>
<keyword evidence="2 9" id="KW-0963">Cytoplasm</keyword>
<dbReference type="GO" id="GO:0016791">
    <property type="term" value="F:phosphatase activity"/>
    <property type="evidence" value="ECO:0007669"/>
    <property type="project" value="InterPro"/>
</dbReference>
<evidence type="ECO:0000256" key="2">
    <source>
        <dbReference type="ARBA" id="ARBA00022490"/>
    </source>
</evidence>
<evidence type="ECO:0000256" key="12">
    <source>
        <dbReference type="PIRSR" id="PIRSR004682-3"/>
    </source>
</evidence>
<feature type="site" description="Contributes to substrate recognition" evidence="12">
    <location>
        <position position="108"/>
    </location>
</feature>
<keyword evidence="6 9" id="KW-0119">Carbohydrate metabolism</keyword>
<organism evidence="14">
    <name type="scientific">Burkholderia pseudomallei 1710a</name>
    <dbReference type="NCBI Taxonomy" id="320371"/>
    <lineage>
        <taxon>Bacteria</taxon>
        <taxon>Pseudomonadati</taxon>
        <taxon>Pseudomonadota</taxon>
        <taxon>Betaproteobacteria</taxon>
        <taxon>Burkholderiales</taxon>
        <taxon>Burkholderiaceae</taxon>
        <taxon>Burkholderia</taxon>
        <taxon>pseudomallei group</taxon>
    </lineage>
</organism>